<proteinExistence type="predicted"/>
<accession>A0A4U0QY31</accession>
<dbReference type="Proteomes" id="UP000306223">
    <property type="component" value="Unassembled WGS sequence"/>
</dbReference>
<dbReference type="NCBIfam" id="TIGR00254">
    <property type="entry name" value="GGDEF"/>
    <property type="match status" value="1"/>
</dbReference>
<dbReference type="FunFam" id="3.30.70.270:FF:000001">
    <property type="entry name" value="Diguanylate cyclase domain protein"/>
    <property type="match status" value="1"/>
</dbReference>
<dbReference type="GO" id="GO:0052621">
    <property type="term" value="F:diguanylate cyclase activity"/>
    <property type="evidence" value="ECO:0007669"/>
    <property type="project" value="UniProtKB-EC"/>
</dbReference>
<dbReference type="PANTHER" id="PTHR45138">
    <property type="entry name" value="REGULATORY COMPONENTS OF SENSORY TRANSDUCTION SYSTEM"/>
    <property type="match status" value="1"/>
</dbReference>
<evidence type="ECO:0000313" key="5">
    <source>
        <dbReference type="Proteomes" id="UP000306223"/>
    </source>
</evidence>
<dbReference type="PANTHER" id="PTHR45138:SF9">
    <property type="entry name" value="DIGUANYLATE CYCLASE DGCM-RELATED"/>
    <property type="match status" value="1"/>
</dbReference>
<organism evidence="4 5">
    <name type="scientific">Paracoccus hibiscisoli</name>
    <dbReference type="NCBI Taxonomy" id="2023261"/>
    <lineage>
        <taxon>Bacteria</taxon>
        <taxon>Pseudomonadati</taxon>
        <taxon>Pseudomonadota</taxon>
        <taxon>Alphaproteobacteria</taxon>
        <taxon>Rhodobacterales</taxon>
        <taxon>Paracoccaceae</taxon>
        <taxon>Paracoccus</taxon>
    </lineage>
</organism>
<dbReference type="EC" id="2.7.7.65" evidence="1"/>
<evidence type="ECO:0000256" key="1">
    <source>
        <dbReference type="ARBA" id="ARBA00012528"/>
    </source>
</evidence>
<dbReference type="AlphaFoldDB" id="A0A4U0QY31"/>
<name>A0A4U0QY31_9RHOB</name>
<dbReference type="SMART" id="SM00267">
    <property type="entry name" value="GGDEF"/>
    <property type="match status" value="1"/>
</dbReference>
<gene>
    <name evidence="4" type="ORF">FA740_02435</name>
</gene>
<dbReference type="InterPro" id="IPR000160">
    <property type="entry name" value="GGDEF_dom"/>
</dbReference>
<comment type="catalytic activity">
    <reaction evidence="2">
        <text>2 GTP = 3',3'-c-di-GMP + 2 diphosphate</text>
        <dbReference type="Rhea" id="RHEA:24898"/>
        <dbReference type="ChEBI" id="CHEBI:33019"/>
        <dbReference type="ChEBI" id="CHEBI:37565"/>
        <dbReference type="ChEBI" id="CHEBI:58805"/>
        <dbReference type="EC" id="2.7.7.65"/>
    </reaction>
</comment>
<dbReference type="RefSeq" id="WP_136855184.1">
    <property type="nucleotide sequence ID" value="NZ_SUNH01000004.1"/>
</dbReference>
<dbReference type="InterPro" id="IPR029787">
    <property type="entry name" value="Nucleotide_cyclase"/>
</dbReference>
<evidence type="ECO:0000256" key="2">
    <source>
        <dbReference type="ARBA" id="ARBA00034247"/>
    </source>
</evidence>
<comment type="caution">
    <text evidence="4">The sequence shown here is derived from an EMBL/GenBank/DDBJ whole genome shotgun (WGS) entry which is preliminary data.</text>
</comment>
<dbReference type="Gene3D" id="3.30.70.270">
    <property type="match status" value="1"/>
</dbReference>
<sequence>MSGPVLGASALAQLLPMHLWLARDGAVLSIGPTLAKLLPDMSEGLSARLMPTREQPGSCVLSAIGSAVDQRTRLFLRLTDAPDLVLRGHGVRAEDGSILLNLGFGIGLHKAIQSAGLTDDDFAPSELAMELLFLHEANRGVLTELSRFNDQLAQSREVALLQAQTDPLTGLHNRRGLEIALSLSLRSVDLPDDAPQPFALVHLDLDHFKQVNDQLGHQAGDDLLRSVGGVLRSHVRKADTAARIGGDEFVLILRGMTSRPALQTLSERIIAAINALSPPELVGLSVSASMGVVIWTPGGSARADDVLAQADRALYMSKGSGRGRVTIL</sequence>
<dbReference type="PROSITE" id="PS50887">
    <property type="entry name" value="GGDEF"/>
    <property type="match status" value="1"/>
</dbReference>
<dbReference type="EMBL" id="SUNH01000004">
    <property type="protein sequence ID" value="TJZ87127.1"/>
    <property type="molecule type" value="Genomic_DNA"/>
</dbReference>
<evidence type="ECO:0000313" key="4">
    <source>
        <dbReference type="EMBL" id="TJZ87127.1"/>
    </source>
</evidence>
<dbReference type="InterPro" id="IPR050469">
    <property type="entry name" value="Diguanylate_Cyclase"/>
</dbReference>
<dbReference type="SUPFAM" id="SSF55073">
    <property type="entry name" value="Nucleotide cyclase"/>
    <property type="match status" value="1"/>
</dbReference>
<dbReference type="Pfam" id="PF00990">
    <property type="entry name" value="GGDEF"/>
    <property type="match status" value="1"/>
</dbReference>
<dbReference type="OrthoDB" id="9812260at2"/>
<reference evidence="4 5" key="1">
    <citation type="submission" date="2019-04" db="EMBL/GenBank/DDBJ databases">
        <authorList>
            <person name="Li J."/>
        </authorList>
    </citation>
    <scope>NUCLEOTIDE SEQUENCE [LARGE SCALE GENOMIC DNA]</scope>
    <source>
        <strain evidence="4 5">CCTCC AB2016182</strain>
    </source>
</reference>
<evidence type="ECO:0000259" key="3">
    <source>
        <dbReference type="PROSITE" id="PS50887"/>
    </source>
</evidence>
<dbReference type="GO" id="GO:0005886">
    <property type="term" value="C:plasma membrane"/>
    <property type="evidence" value="ECO:0007669"/>
    <property type="project" value="TreeGrafter"/>
</dbReference>
<dbReference type="GO" id="GO:0043709">
    <property type="term" value="P:cell adhesion involved in single-species biofilm formation"/>
    <property type="evidence" value="ECO:0007669"/>
    <property type="project" value="TreeGrafter"/>
</dbReference>
<dbReference type="GO" id="GO:1902201">
    <property type="term" value="P:negative regulation of bacterial-type flagellum-dependent cell motility"/>
    <property type="evidence" value="ECO:0007669"/>
    <property type="project" value="TreeGrafter"/>
</dbReference>
<dbReference type="InterPro" id="IPR043128">
    <property type="entry name" value="Rev_trsase/Diguanyl_cyclase"/>
</dbReference>
<feature type="domain" description="GGDEF" evidence="3">
    <location>
        <begin position="196"/>
        <end position="328"/>
    </location>
</feature>
<keyword evidence="5" id="KW-1185">Reference proteome</keyword>
<dbReference type="CDD" id="cd01949">
    <property type="entry name" value="GGDEF"/>
    <property type="match status" value="1"/>
</dbReference>
<protein>
    <recommendedName>
        <fullName evidence="1">diguanylate cyclase</fullName>
        <ecNumber evidence="1">2.7.7.65</ecNumber>
    </recommendedName>
</protein>